<name>A0A814KCR4_9BILA</name>
<evidence type="ECO:0000256" key="1">
    <source>
        <dbReference type="SAM" id="Coils"/>
    </source>
</evidence>
<accession>A0A814KCR4</accession>
<proteinExistence type="predicted"/>
<organism evidence="2 3">
    <name type="scientific">Rotaria sordida</name>
    <dbReference type="NCBI Taxonomy" id="392033"/>
    <lineage>
        <taxon>Eukaryota</taxon>
        <taxon>Metazoa</taxon>
        <taxon>Spiralia</taxon>
        <taxon>Gnathifera</taxon>
        <taxon>Rotifera</taxon>
        <taxon>Eurotatoria</taxon>
        <taxon>Bdelloidea</taxon>
        <taxon>Philodinida</taxon>
        <taxon>Philodinidae</taxon>
        <taxon>Rotaria</taxon>
    </lineage>
</organism>
<reference evidence="2" key="1">
    <citation type="submission" date="2021-02" db="EMBL/GenBank/DDBJ databases">
        <authorList>
            <person name="Nowell W R."/>
        </authorList>
    </citation>
    <scope>NUCLEOTIDE SEQUENCE</scope>
</reference>
<evidence type="ECO:0000313" key="2">
    <source>
        <dbReference type="EMBL" id="CAF1049277.1"/>
    </source>
</evidence>
<dbReference type="EMBL" id="CAJNOT010000663">
    <property type="protein sequence ID" value="CAF1049277.1"/>
    <property type="molecule type" value="Genomic_DNA"/>
</dbReference>
<dbReference type="Proteomes" id="UP000663864">
    <property type="component" value="Unassembled WGS sequence"/>
</dbReference>
<keyword evidence="1" id="KW-0175">Coiled coil</keyword>
<comment type="caution">
    <text evidence="2">The sequence shown here is derived from an EMBL/GenBank/DDBJ whole genome shotgun (WGS) entry which is preliminary data.</text>
</comment>
<gene>
    <name evidence="2" type="ORF">ZHD862_LOCUS14967</name>
</gene>
<evidence type="ECO:0000313" key="3">
    <source>
        <dbReference type="Proteomes" id="UP000663864"/>
    </source>
</evidence>
<dbReference type="AlphaFoldDB" id="A0A814KCR4"/>
<feature type="coiled-coil region" evidence="1">
    <location>
        <begin position="27"/>
        <end position="54"/>
    </location>
</feature>
<protein>
    <submittedName>
        <fullName evidence="2">Uncharacterized protein</fullName>
    </submittedName>
</protein>
<sequence length="438" mass="53060">MVDHWYYQAMNIVLPWMDNHDSFDKDLLDKQNDGDDEENNIENVEENMFELVKDQSEARPLYRITRRKYLKQIRQYLQVNGYGLYGVFNSYAYYACDRREMQEKVQDHLTLTKSYYYLMDVDKNKLLYEQKISDTHWEQLTLHPTESRFNTMYFLPDIRQVNNLRFQSMIRHHHHFLTNISHFLTHLLQPLYKWVASLHTFDRSSDVIYLLEEYTRQGYLQSTTYFVTISIPELSYTLSHRSMMGALKDFLEKNLDVIFFTWNKSKQNLEDVLLETLRRQLPTIPLLVTINQCIPFLDYHIGHNKGNLEIKVAHDWNVEPYALPYIFGHPRHNYLTLIRASLIRAICCYTYVLDFMCEVDYLQKSMEYNQFSKHFIYDQIKSFLIEFHTSEICLFGTTTDQFIDQTSYDRLRRHVQKYLQDRKQSLLRYDEKIWQESY</sequence>